<reference evidence="1" key="1">
    <citation type="journal article" date="2014" name="Int. J. Syst. Evol. Microbiol.">
        <title>Complete genome sequence of Corynebacterium casei LMG S-19264T (=DSM 44701T), isolated from a smear-ripened cheese.</title>
        <authorList>
            <consortium name="US DOE Joint Genome Institute (JGI-PGF)"/>
            <person name="Walter F."/>
            <person name="Albersmeier A."/>
            <person name="Kalinowski J."/>
            <person name="Ruckert C."/>
        </authorList>
    </citation>
    <scope>NUCLEOTIDE SEQUENCE</scope>
    <source>
        <strain evidence="1">CGMCC 1.12195</strain>
    </source>
</reference>
<dbReference type="AlphaFoldDB" id="A0A917M613"/>
<comment type="caution">
    <text evidence="1">The sequence shown here is derived from an EMBL/GenBank/DDBJ whole genome shotgun (WGS) entry which is preliminary data.</text>
</comment>
<dbReference type="InterPro" id="IPR005502">
    <property type="entry name" value="Ribosyl_crysJ1"/>
</dbReference>
<name>A0A917M613_9SPHI</name>
<evidence type="ECO:0000313" key="1">
    <source>
        <dbReference type="EMBL" id="GGG81257.1"/>
    </source>
</evidence>
<dbReference type="InterPro" id="IPR036705">
    <property type="entry name" value="Ribosyl_crysJ1_sf"/>
</dbReference>
<accession>A0A917M613</accession>
<keyword evidence="2" id="KW-1185">Reference proteome</keyword>
<reference evidence="1" key="2">
    <citation type="submission" date="2020-09" db="EMBL/GenBank/DDBJ databases">
        <authorList>
            <person name="Sun Q."/>
            <person name="Zhou Y."/>
        </authorList>
    </citation>
    <scope>NUCLEOTIDE SEQUENCE</scope>
    <source>
        <strain evidence="1">CGMCC 1.12195</strain>
    </source>
</reference>
<sequence length="528" mass="58965">MENSKMKKNKIRQLSLFLIIFGVHWFACSASHSQVKRGTEALLISKEHLKDKIKGGWAGQTIGVTFGWPTEFQYLGTYIQDDQRIPWHDDYVNEAMTAFPGLYDDVYVDLTFVEVFEKSGIDAPLEVFADAFASKEYQLWHANQAGRYNLQNGVPADRAGHWLHNPHADDIDFQIEADFAGLMSPGMPGAATGVADKIGRLVNSGDGLYGGVYVANLYALAFVHDNIPFIVKDALQAIPAQSNFYKCISDVIRWHGQYPTDWKQTWFELQKKWATEVGCPSGVFHPLNIDAKLNAAYVVMGLLYGGGDFTQTIEIATRVGQDSDCNPATAFGVLGVVKGYSQIPAYWLAPLQRAEHRKFSYTNLSLAEVYEVGYQHALASVAFHGGDTTGNTVKMPEMAVKAVEFEENFAGHFPVELKPLGTVFSDNYVFEVDGIGFVVRGYAAKKSADAPDHVLRAGLYIDGKEVEQADFPTDPIKSRADLFWRYQLAKGNHQVEIKVLNPHPAYEFRTVDCLVYRDEPNRGMRVMK</sequence>
<dbReference type="SUPFAM" id="SSF101478">
    <property type="entry name" value="ADP-ribosylglycohydrolase"/>
    <property type="match status" value="1"/>
</dbReference>
<proteinExistence type="predicted"/>
<dbReference type="Proteomes" id="UP000660862">
    <property type="component" value="Unassembled WGS sequence"/>
</dbReference>
<dbReference type="EMBL" id="BMER01000001">
    <property type="protein sequence ID" value="GGG81257.1"/>
    <property type="molecule type" value="Genomic_DNA"/>
</dbReference>
<dbReference type="Gene3D" id="1.10.4080.10">
    <property type="entry name" value="ADP-ribosylation/Crystallin J1"/>
    <property type="match status" value="1"/>
</dbReference>
<protein>
    <recommendedName>
        <fullName evidence="3">ADP-ribosylglycohydrolase</fullName>
    </recommendedName>
</protein>
<dbReference type="Pfam" id="PF03747">
    <property type="entry name" value="ADP_ribosyl_GH"/>
    <property type="match status" value="1"/>
</dbReference>
<evidence type="ECO:0008006" key="3">
    <source>
        <dbReference type="Google" id="ProtNLM"/>
    </source>
</evidence>
<organism evidence="1 2">
    <name type="scientific">Parapedobacter pyrenivorans</name>
    <dbReference type="NCBI Taxonomy" id="1305674"/>
    <lineage>
        <taxon>Bacteria</taxon>
        <taxon>Pseudomonadati</taxon>
        <taxon>Bacteroidota</taxon>
        <taxon>Sphingobacteriia</taxon>
        <taxon>Sphingobacteriales</taxon>
        <taxon>Sphingobacteriaceae</taxon>
        <taxon>Parapedobacter</taxon>
    </lineage>
</organism>
<gene>
    <name evidence="1" type="ORF">GCM10007415_12320</name>
</gene>
<evidence type="ECO:0000313" key="2">
    <source>
        <dbReference type="Proteomes" id="UP000660862"/>
    </source>
</evidence>